<keyword evidence="1" id="KW-0812">Transmembrane</keyword>
<dbReference type="Proteomes" id="UP000187406">
    <property type="component" value="Unassembled WGS sequence"/>
</dbReference>
<dbReference type="InterPro" id="IPR019557">
    <property type="entry name" value="AminoTfrase-like_pln_mobile"/>
</dbReference>
<dbReference type="AlphaFoldDB" id="A0A1Q3CX50"/>
<gene>
    <name evidence="3" type="ORF">CFOL_v3_28163</name>
</gene>
<feature type="transmembrane region" description="Helical" evidence="1">
    <location>
        <begin position="179"/>
        <end position="196"/>
    </location>
</feature>
<comment type="caution">
    <text evidence="3">The sequence shown here is derived from an EMBL/GenBank/DDBJ whole genome shotgun (WGS) entry which is preliminary data.</text>
</comment>
<dbReference type="OrthoDB" id="1300289at2759"/>
<proteinExistence type="predicted"/>
<sequence length="197" mass="23256">MKKCIKPNVPVSDQEHCSFLLIFLSKFPFCIPALQVSRELIPLAVTLASSRKLALAPFALSYLYYDCKNATINLFQRTGGPFWIFQLWIYHYFPEFGLTDSSLENAPSNYYLFFKNNSVNNWPFQECFSYFHQLSTSRPDDLYVPFSLCTCEPQIFYVYGLSCILLVFIWYCTVLYLWMAWNVCIYILFFTFMPVYE</sequence>
<keyword evidence="1" id="KW-0472">Membrane</keyword>
<feature type="transmembrane region" description="Helical" evidence="1">
    <location>
        <begin position="155"/>
        <end position="172"/>
    </location>
</feature>
<keyword evidence="4" id="KW-1185">Reference proteome</keyword>
<accession>A0A1Q3CX50</accession>
<dbReference type="Pfam" id="PF10536">
    <property type="entry name" value="PMD"/>
    <property type="match status" value="1"/>
</dbReference>
<dbReference type="InParanoid" id="A0A1Q3CX50"/>
<dbReference type="EMBL" id="BDDD01003328">
    <property type="protein sequence ID" value="GAV84721.1"/>
    <property type="molecule type" value="Genomic_DNA"/>
</dbReference>
<evidence type="ECO:0000313" key="4">
    <source>
        <dbReference type="Proteomes" id="UP000187406"/>
    </source>
</evidence>
<protein>
    <submittedName>
        <fullName evidence="3">PMD domain-containing protein</fullName>
    </submittedName>
</protein>
<reference evidence="4" key="1">
    <citation type="submission" date="2016-04" db="EMBL/GenBank/DDBJ databases">
        <title>Cephalotus genome sequencing.</title>
        <authorList>
            <person name="Fukushima K."/>
            <person name="Hasebe M."/>
            <person name="Fang X."/>
        </authorList>
    </citation>
    <scope>NUCLEOTIDE SEQUENCE [LARGE SCALE GENOMIC DNA]</scope>
    <source>
        <strain evidence="4">cv. St1</strain>
    </source>
</reference>
<organism evidence="3 4">
    <name type="scientific">Cephalotus follicularis</name>
    <name type="common">Albany pitcher plant</name>
    <dbReference type="NCBI Taxonomy" id="3775"/>
    <lineage>
        <taxon>Eukaryota</taxon>
        <taxon>Viridiplantae</taxon>
        <taxon>Streptophyta</taxon>
        <taxon>Embryophyta</taxon>
        <taxon>Tracheophyta</taxon>
        <taxon>Spermatophyta</taxon>
        <taxon>Magnoliopsida</taxon>
        <taxon>eudicotyledons</taxon>
        <taxon>Gunneridae</taxon>
        <taxon>Pentapetalae</taxon>
        <taxon>rosids</taxon>
        <taxon>fabids</taxon>
        <taxon>Oxalidales</taxon>
        <taxon>Cephalotaceae</taxon>
        <taxon>Cephalotus</taxon>
    </lineage>
</organism>
<keyword evidence="1" id="KW-1133">Transmembrane helix</keyword>
<evidence type="ECO:0000313" key="3">
    <source>
        <dbReference type="EMBL" id="GAV84721.1"/>
    </source>
</evidence>
<name>A0A1Q3CX50_CEPFO</name>
<feature type="domain" description="Aminotransferase-like plant mobile" evidence="2">
    <location>
        <begin position="12"/>
        <end position="98"/>
    </location>
</feature>
<evidence type="ECO:0000256" key="1">
    <source>
        <dbReference type="SAM" id="Phobius"/>
    </source>
</evidence>
<evidence type="ECO:0000259" key="2">
    <source>
        <dbReference type="Pfam" id="PF10536"/>
    </source>
</evidence>